<keyword evidence="3" id="KW-1185">Reference proteome</keyword>
<reference evidence="2 3" key="1">
    <citation type="submission" date="2024-04" db="EMBL/GenBank/DDBJ databases">
        <title>Albibacterium profundi sp. nov., isolated from sediment of the Challenger Deep of Mariana Trench.</title>
        <authorList>
            <person name="Wang Y."/>
        </authorList>
    </citation>
    <scope>NUCLEOTIDE SEQUENCE [LARGE SCALE GENOMIC DNA]</scope>
    <source>
        <strain evidence="2 3">RHL897</strain>
    </source>
</reference>
<name>A0ABV5CDN8_9SPHI</name>
<evidence type="ECO:0008006" key="4">
    <source>
        <dbReference type="Google" id="ProtNLM"/>
    </source>
</evidence>
<gene>
    <name evidence="2" type="ORF">WKR92_07080</name>
</gene>
<dbReference type="RefSeq" id="WP_375557126.1">
    <property type="nucleotide sequence ID" value="NZ_JBBVGT010000002.1"/>
</dbReference>
<comment type="caution">
    <text evidence="2">The sequence shown here is derived from an EMBL/GenBank/DDBJ whole genome shotgun (WGS) entry which is preliminary data.</text>
</comment>
<proteinExistence type="predicted"/>
<dbReference type="EMBL" id="JBBVGT010000002">
    <property type="protein sequence ID" value="MFB5945591.1"/>
    <property type="molecule type" value="Genomic_DNA"/>
</dbReference>
<dbReference type="Proteomes" id="UP001580928">
    <property type="component" value="Unassembled WGS sequence"/>
</dbReference>
<accession>A0ABV5CDN8</accession>
<sequence>MKRIKETLLPILAILLLFSITSCDKEEEKVENDKQKLIEGTWLLYAAGQDDNEDGQISENEREPAEEGRVFELTLSADGNGLIYENYTDEGETTTPFKWKWSGDSTIILTNTQGAGETILVNVLILTDNELGVYGGIDDSNMILLFKKKV</sequence>
<evidence type="ECO:0000256" key="1">
    <source>
        <dbReference type="SAM" id="SignalP"/>
    </source>
</evidence>
<feature type="signal peptide" evidence="1">
    <location>
        <begin position="1"/>
        <end position="24"/>
    </location>
</feature>
<evidence type="ECO:0000313" key="2">
    <source>
        <dbReference type="EMBL" id="MFB5945591.1"/>
    </source>
</evidence>
<evidence type="ECO:0000313" key="3">
    <source>
        <dbReference type="Proteomes" id="UP001580928"/>
    </source>
</evidence>
<keyword evidence="1" id="KW-0732">Signal</keyword>
<protein>
    <recommendedName>
        <fullName evidence="4">Lipocalin-like domain-containing protein</fullName>
    </recommendedName>
</protein>
<dbReference type="PROSITE" id="PS51257">
    <property type="entry name" value="PROKAR_LIPOPROTEIN"/>
    <property type="match status" value="1"/>
</dbReference>
<feature type="chain" id="PRO_5047026874" description="Lipocalin-like domain-containing protein" evidence="1">
    <location>
        <begin position="25"/>
        <end position="150"/>
    </location>
</feature>
<organism evidence="2 3">
    <name type="scientific">Albibacterium profundi</name>
    <dbReference type="NCBI Taxonomy" id="3134906"/>
    <lineage>
        <taxon>Bacteria</taxon>
        <taxon>Pseudomonadati</taxon>
        <taxon>Bacteroidota</taxon>
        <taxon>Sphingobacteriia</taxon>
        <taxon>Sphingobacteriales</taxon>
        <taxon>Sphingobacteriaceae</taxon>
        <taxon>Albibacterium</taxon>
    </lineage>
</organism>